<keyword evidence="2" id="KW-1185">Reference proteome</keyword>
<dbReference type="OrthoDB" id="5329117at2"/>
<protein>
    <submittedName>
        <fullName evidence="1">Uncharacterized protein</fullName>
    </submittedName>
</protein>
<dbReference type="Proteomes" id="UP000256424">
    <property type="component" value="Unassembled WGS sequence"/>
</dbReference>
<gene>
    <name evidence="1" type="ORF">CQA66_00695</name>
</gene>
<dbReference type="EMBL" id="NXLW01000001">
    <property type="protein sequence ID" value="RDU73736.1"/>
    <property type="molecule type" value="Genomic_DNA"/>
</dbReference>
<comment type="caution">
    <text evidence="1">The sequence shown here is derived from an EMBL/GenBank/DDBJ whole genome shotgun (WGS) entry which is preliminary data.</text>
</comment>
<evidence type="ECO:0000313" key="2">
    <source>
        <dbReference type="Proteomes" id="UP000256424"/>
    </source>
</evidence>
<proteinExistence type="predicted"/>
<accession>A0A3D8J9F5</accession>
<name>A0A3D8J9F5_9HELI</name>
<reference evidence="1 2" key="1">
    <citation type="submission" date="2018-04" db="EMBL/GenBank/DDBJ databases">
        <title>Novel Campyloabacter and Helicobacter Species and Strains.</title>
        <authorList>
            <person name="Mannion A.J."/>
            <person name="Shen Z."/>
            <person name="Fox J.G."/>
        </authorList>
    </citation>
    <scope>NUCLEOTIDE SEQUENCE [LARGE SCALE GENOMIC DNA]</scope>
    <source>
        <strain evidence="1 2">MIT 97-5075</strain>
    </source>
</reference>
<evidence type="ECO:0000313" key="1">
    <source>
        <dbReference type="EMBL" id="RDU73736.1"/>
    </source>
</evidence>
<organism evidence="1 2">
    <name type="scientific">Helicobacter aurati</name>
    <dbReference type="NCBI Taxonomy" id="137778"/>
    <lineage>
        <taxon>Bacteria</taxon>
        <taxon>Pseudomonadati</taxon>
        <taxon>Campylobacterota</taxon>
        <taxon>Epsilonproteobacteria</taxon>
        <taxon>Campylobacterales</taxon>
        <taxon>Helicobacteraceae</taxon>
        <taxon>Helicobacter</taxon>
    </lineage>
</organism>
<sequence length="346" mass="39621">MVNNKKYSLLSFRNKLVGVFIVLSMGFSMSYAKGKAEDYIRYTIENTLTNSAQLECEGDNRSAICTTPSYSLEDIADGLMLRDLRYTVNYLDSRIIEHVNGKFAFSSDESDDKTTELFFPQSFECQEVTSLKTNKNIVHDYLSCQIMNNNLNYALKFRLHTSTTDTIDGKKTTLTKKLLTTLRGHFADLIDDRDSFAVPIILSFLQETGLTMHKLDVSLTFDYTNLCNKANTNRLGSEECRDFYQYFDSMIVGRLYGFAIGSVYANDNLNKRTKDSLLKLLKNIKDSMLLIPDSRVKTLIFSFTNRYKTGFTLLRAIKELQQGTNDELLGAWLNNYRIESGVLHKR</sequence>
<dbReference type="AlphaFoldDB" id="A0A3D8J9F5"/>
<dbReference type="RefSeq" id="WP_104762568.1">
    <property type="nucleotide sequence ID" value="NZ_FZPM01000005.1"/>
</dbReference>